<dbReference type="Pfam" id="PF05011">
    <property type="entry name" value="DBR1"/>
    <property type="match status" value="1"/>
</dbReference>
<comment type="cofactor">
    <cofactor evidence="3">
        <name>Fe(2+)</name>
        <dbReference type="ChEBI" id="CHEBI:29033"/>
    </cofactor>
</comment>
<evidence type="ECO:0000256" key="11">
    <source>
        <dbReference type="ARBA" id="ARBA00023211"/>
    </source>
</evidence>
<feature type="domain" description="Lariat debranching enzyme C-terminal" evidence="14">
    <location>
        <begin position="379"/>
        <end position="518"/>
    </location>
</feature>
<evidence type="ECO:0000256" key="1">
    <source>
        <dbReference type="ARBA" id="ARBA00001936"/>
    </source>
</evidence>
<dbReference type="OrthoDB" id="407609at2759"/>
<dbReference type="GO" id="GO:0008419">
    <property type="term" value="F:RNA lariat debranching enzyme activity"/>
    <property type="evidence" value="ECO:0007669"/>
    <property type="project" value="TreeGrafter"/>
</dbReference>
<dbReference type="Proteomes" id="UP001165122">
    <property type="component" value="Unassembled WGS sequence"/>
</dbReference>
<comment type="similarity">
    <text evidence="5">Belongs to the lariat debranching enzyme family.</text>
</comment>
<proteinExistence type="inferred from homology"/>
<protein>
    <recommendedName>
        <fullName evidence="14">Lariat debranching enzyme C-terminal domain-containing protein</fullName>
    </recommendedName>
</protein>
<keyword evidence="6" id="KW-0507">mRNA processing</keyword>
<name>A0A9W7E8N7_9STRA</name>
<comment type="cofactor">
    <cofactor evidence="2">
        <name>Zn(2+)</name>
        <dbReference type="ChEBI" id="CHEBI:29105"/>
    </cofactor>
</comment>
<keyword evidence="12" id="KW-0539">Nucleus</keyword>
<dbReference type="EMBL" id="BRXW01000608">
    <property type="protein sequence ID" value="GMH69528.1"/>
    <property type="molecule type" value="Genomic_DNA"/>
</dbReference>
<reference evidence="16" key="1">
    <citation type="journal article" date="2023" name="Commun. Biol.">
        <title>Genome analysis of Parmales, the sister group of diatoms, reveals the evolutionary specialization of diatoms from phago-mixotrophs to photoautotrophs.</title>
        <authorList>
            <person name="Ban H."/>
            <person name="Sato S."/>
            <person name="Yoshikawa S."/>
            <person name="Yamada K."/>
            <person name="Nakamura Y."/>
            <person name="Ichinomiya M."/>
            <person name="Sato N."/>
            <person name="Blanc-Mathieu R."/>
            <person name="Endo H."/>
            <person name="Kuwata A."/>
            <person name="Ogata H."/>
        </authorList>
    </citation>
    <scope>NUCLEOTIDE SEQUENCE [LARGE SCALE GENOMIC DNA]</scope>
    <source>
        <strain evidence="16">NIES 3700</strain>
    </source>
</reference>
<evidence type="ECO:0000256" key="4">
    <source>
        <dbReference type="ARBA" id="ARBA00004123"/>
    </source>
</evidence>
<dbReference type="SMART" id="SM01124">
    <property type="entry name" value="DBR1"/>
    <property type="match status" value="1"/>
</dbReference>
<evidence type="ECO:0000256" key="10">
    <source>
        <dbReference type="ARBA" id="ARBA00023004"/>
    </source>
</evidence>
<evidence type="ECO:0000256" key="12">
    <source>
        <dbReference type="ARBA" id="ARBA00023242"/>
    </source>
</evidence>
<evidence type="ECO:0000256" key="8">
    <source>
        <dbReference type="ARBA" id="ARBA00022801"/>
    </source>
</evidence>
<dbReference type="Pfam" id="PF00149">
    <property type="entry name" value="Metallophos"/>
    <property type="match status" value="1"/>
</dbReference>
<feature type="compositionally biased region" description="Gly residues" evidence="13">
    <location>
        <begin position="1"/>
        <end position="15"/>
    </location>
</feature>
<dbReference type="PANTHER" id="PTHR12849">
    <property type="entry name" value="RNA LARIAT DEBRANCHING ENZYME"/>
    <property type="match status" value="1"/>
</dbReference>
<dbReference type="GO" id="GO:0046872">
    <property type="term" value="F:metal ion binding"/>
    <property type="evidence" value="ECO:0007669"/>
    <property type="project" value="UniProtKB-KW"/>
</dbReference>
<feature type="compositionally biased region" description="Polar residues" evidence="13">
    <location>
        <begin position="20"/>
        <end position="31"/>
    </location>
</feature>
<comment type="caution">
    <text evidence="15">The sequence shown here is derived from an EMBL/GenBank/DDBJ whole genome shotgun (WGS) entry which is preliminary data.</text>
</comment>
<organism evidence="15 16">
    <name type="scientific">Triparma laevis f. longispina</name>
    <dbReference type="NCBI Taxonomy" id="1714387"/>
    <lineage>
        <taxon>Eukaryota</taxon>
        <taxon>Sar</taxon>
        <taxon>Stramenopiles</taxon>
        <taxon>Ochrophyta</taxon>
        <taxon>Bolidophyceae</taxon>
        <taxon>Parmales</taxon>
        <taxon>Triparmaceae</taxon>
        <taxon>Triparma</taxon>
    </lineage>
</organism>
<evidence type="ECO:0000256" key="2">
    <source>
        <dbReference type="ARBA" id="ARBA00001947"/>
    </source>
</evidence>
<evidence type="ECO:0000313" key="16">
    <source>
        <dbReference type="Proteomes" id="UP001165122"/>
    </source>
</evidence>
<dbReference type="SUPFAM" id="SSF56300">
    <property type="entry name" value="Metallo-dependent phosphatases"/>
    <property type="match status" value="1"/>
</dbReference>
<evidence type="ECO:0000256" key="6">
    <source>
        <dbReference type="ARBA" id="ARBA00022664"/>
    </source>
</evidence>
<evidence type="ECO:0000256" key="7">
    <source>
        <dbReference type="ARBA" id="ARBA00022723"/>
    </source>
</evidence>
<feature type="region of interest" description="Disordered" evidence="13">
    <location>
        <begin position="1"/>
        <end position="114"/>
    </location>
</feature>
<feature type="compositionally biased region" description="Low complexity" evidence="13">
    <location>
        <begin position="63"/>
        <end position="72"/>
    </location>
</feature>
<dbReference type="AlphaFoldDB" id="A0A9W7E8N7"/>
<feature type="compositionally biased region" description="Gly residues" evidence="13">
    <location>
        <begin position="34"/>
        <end position="62"/>
    </location>
</feature>
<dbReference type="GO" id="GO:0005634">
    <property type="term" value="C:nucleus"/>
    <property type="evidence" value="ECO:0007669"/>
    <property type="project" value="UniProtKB-SubCell"/>
</dbReference>
<evidence type="ECO:0000256" key="13">
    <source>
        <dbReference type="SAM" id="MobiDB-lite"/>
    </source>
</evidence>
<evidence type="ECO:0000256" key="9">
    <source>
        <dbReference type="ARBA" id="ARBA00022833"/>
    </source>
</evidence>
<gene>
    <name evidence="15" type="ORF">TrLO_g5571</name>
</gene>
<comment type="cofactor">
    <cofactor evidence="1">
        <name>Mn(2+)</name>
        <dbReference type="ChEBI" id="CHEBI:29035"/>
    </cofactor>
</comment>
<evidence type="ECO:0000256" key="3">
    <source>
        <dbReference type="ARBA" id="ARBA00001954"/>
    </source>
</evidence>
<keyword evidence="7" id="KW-0479">Metal-binding</keyword>
<keyword evidence="8" id="KW-0378">Hydrolase</keyword>
<comment type="subcellular location">
    <subcellularLocation>
        <location evidence="4">Nucleus</location>
    </subcellularLocation>
</comment>
<dbReference type="GO" id="GO:0000398">
    <property type="term" value="P:mRNA splicing, via spliceosome"/>
    <property type="evidence" value="ECO:0007669"/>
    <property type="project" value="TreeGrafter"/>
</dbReference>
<dbReference type="PANTHER" id="PTHR12849:SF0">
    <property type="entry name" value="LARIAT DEBRANCHING ENZYME"/>
    <property type="match status" value="1"/>
</dbReference>
<evidence type="ECO:0000259" key="14">
    <source>
        <dbReference type="SMART" id="SM01124"/>
    </source>
</evidence>
<dbReference type="InterPro" id="IPR007708">
    <property type="entry name" value="DBR1_C"/>
</dbReference>
<keyword evidence="9" id="KW-0862">Zinc</keyword>
<keyword evidence="10" id="KW-0408">Iron</keyword>
<feature type="compositionally biased region" description="Gly residues" evidence="13">
    <location>
        <begin position="73"/>
        <end position="103"/>
    </location>
</feature>
<dbReference type="CDD" id="cd00844">
    <property type="entry name" value="MPP_Dbr1_N"/>
    <property type="match status" value="1"/>
</dbReference>
<accession>A0A9W7E8N7</accession>
<dbReference type="InterPro" id="IPR004843">
    <property type="entry name" value="Calcineurin-like_PHP"/>
</dbReference>
<keyword evidence="11" id="KW-0464">Manganese</keyword>
<dbReference type="InterPro" id="IPR041816">
    <property type="entry name" value="Dbr1_N"/>
</dbReference>
<evidence type="ECO:0000313" key="15">
    <source>
        <dbReference type="EMBL" id="GMH69528.1"/>
    </source>
</evidence>
<sequence>MSHYGPSGGGGGGGNAYPNPFSNSGMNSLPTSFGRGGGNGRGGGRGGRGAGRGSSRGGGGGRNNNNNHNRNNGRGGGRGGGGRGGGRGGGGRGGGGGGRGGGRGPPPPPPRPAFDFTTYVPEAPPLSSNLRIAVEGCCHGQLDRIYSEIYTRSKGVDLLICCGDFQAIRNVKDYDSLNVPNKYKELGDFPKYYSGEAKAPVLTIFIGGNHEASNALQELQYGGWVAPNIFYLGNAGSVYVGGIRISGLSGIYNGRNFTQVRSEKPPYSQDELRSVYHQRAADEYMLRCLSGDFDICLSHDWPSGVAHHGDKEGLFRRKGFLRNEVEDGSLGSPPARRIMDWLKPKHWFSAHLHCKFEASVKHDGGGGGEATKFTGVESESCGAESFEKLFTMFLSLDKCLPRRSFLEILEIERPKEEQEKPVTLTYDTEWLAVLKKFQRLPYSRGVPNNVERPTADEIKWCESKIKSSNGGELTIPENFVKTTPTQRECDAGARPKNAMYGNPQTDRLLAVLELEHLGTVAFGKEEVRRPSELGA</sequence>
<dbReference type="InterPro" id="IPR029052">
    <property type="entry name" value="Metallo-depent_PP-like"/>
</dbReference>
<keyword evidence="16" id="KW-1185">Reference proteome</keyword>
<evidence type="ECO:0000256" key="5">
    <source>
        <dbReference type="ARBA" id="ARBA00006045"/>
    </source>
</evidence>